<evidence type="ECO:0000256" key="4">
    <source>
        <dbReference type="SAM" id="Phobius"/>
    </source>
</evidence>
<dbReference type="EMBL" id="JAAVMX010000001">
    <property type="protein sequence ID" value="KAF4513604.1"/>
    <property type="molecule type" value="Genomic_DNA"/>
</dbReference>
<evidence type="ECO:0000313" key="6">
    <source>
        <dbReference type="Proteomes" id="UP000557566"/>
    </source>
</evidence>
<keyword evidence="4" id="KW-1133">Transmembrane helix</keyword>
<evidence type="ECO:0000256" key="3">
    <source>
        <dbReference type="ARBA" id="ARBA00023033"/>
    </source>
</evidence>
<dbReference type="InterPro" id="IPR050816">
    <property type="entry name" value="Flavin-dep_Halogenase_NPB"/>
</dbReference>
<dbReference type="GO" id="GO:0004497">
    <property type="term" value="F:monooxygenase activity"/>
    <property type="evidence" value="ECO:0007669"/>
    <property type="project" value="UniProtKB-KW"/>
</dbReference>
<dbReference type="OrthoDB" id="3340390at2759"/>
<keyword evidence="2" id="KW-0560">Oxidoreductase</keyword>
<dbReference type="PANTHER" id="PTHR43747">
    <property type="entry name" value="FAD-BINDING PROTEIN"/>
    <property type="match status" value="1"/>
</dbReference>
<comment type="caution">
    <text evidence="5">The sequence shown here is derived from an EMBL/GenBank/DDBJ whole genome shotgun (WGS) entry which is preliminary data.</text>
</comment>
<keyword evidence="4" id="KW-0812">Transmembrane</keyword>
<feature type="transmembrane region" description="Helical" evidence="4">
    <location>
        <begin position="370"/>
        <end position="391"/>
    </location>
</feature>
<proteinExistence type="inferred from homology"/>
<dbReference type="Gene3D" id="3.50.50.60">
    <property type="entry name" value="FAD/NAD(P)-binding domain"/>
    <property type="match status" value="1"/>
</dbReference>
<dbReference type="Pfam" id="PF04820">
    <property type="entry name" value="Trp_halogenase"/>
    <property type="match status" value="2"/>
</dbReference>
<protein>
    <recommendedName>
        <fullName evidence="7">Tryptophan halogenase</fullName>
    </recommendedName>
</protein>
<gene>
    <name evidence="5" type="ORF">G6O67_000854</name>
</gene>
<keyword evidence="4" id="KW-0472">Membrane</keyword>
<name>A0A8H4VA76_9HYPO</name>
<dbReference type="PANTHER" id="PTHR43747:SF5">
    <property type="entry name" value="FAD-BINDING DOMAIN-CONTAINING PROTEIN"/>
    <property type="match status" value="1"/>
</dbReference>
<keyword evidence="6" id="KW-1185">Reference proteome</keyword>
<sequence>MSVPSRCTVLVVGGGPAGSFAAAALARDDIDVVLLEADSFPRYHVGESMLPSMRYFLNIIGLYDTFDAHGFTRKNGAAFRFNRSQPEAYTDFIAADKSGYAWNVIRSQADELLFRHAGKSGALTFDATKVDSVQFDSDYRDEGIIGHGGHLGRPVSAKWSRKDGSSGAISFQYMVDASGRSGLLSTKYLKNRTINPNLKNIAHWGYWKRGATFAPGTRMQGAPYFEALTDASGWCWFIPLHDGTTSVGVVQNLETAVAQKRQKGSPSTKDFYLQSLDLAPGIKELLCAATMGGDVKSASDWSYHASSYAFPHARICGDAGCFIDPLFSSGVHIALVGGLSAAVTIAASVKGHCSEARAVSWHTKKVTESYMRFFLVAPPMLMALALCLVLVKVKAIKEFEKNLTEDESREIKYILGFVEEMVNIDNFAVNSVDGLVPNLERRHLGLEAEKVKCVRLWTCFFCAQAGCCEPAPAVQVYGVILDTDICTLTQSQRIPETKCLICIVDLINALFQPIIPNLEAVSEQQLFRPRRVRETVLTAREPLRVASPAPT</sequence>
<dbReference type="AlphaFoldDB" id="A0A8H4VA76"/>
<comment type="similarity">
    <text evidence="1">Belongs to the flavin-dependent halogenase family.</text>
</comment>
<dbReference type="SUPFAM" id="SSF51905">
    <property type="entry name" value="FAD/NAD(P)-binding domain"/>
    <property type="match status" value="1"/>
</dbReference>
<evidence type="ECO:0008006" key="7">
    <source>
        <dbReference type="Google" id="ProtNLM"/>
    </source>
</evidence>
<dbReference type="InterPro" id="IPR006905">
    <property type="entry name" value="Flavin_halogenase"/>
</dbReference>
<evidence type="ECO:0000256" key="2">
    <source>
        <dbReference type="ARBA" id="ARBA00023002"/>
    </source>
</evidence>
<reference evidence="5 6" key="1">
    <citation type="journal article" date="2020" name="Genome Biol. Evol.">
        <title>A new high-quality draft genome assembly of the Chinese cordyceps Ophiocordyceps sinensis.</title>
        <authorList>
            <person name="Shu R."/>
            <person name="Zhang J."/>
            <person name="Meng Q."/>
            <person name="Zhang H."/>
            <person name="Zhou G."/>
            <person name="Li M."/>
            <person name="Wu P."/>
            <person name="Zhao Y."/>
            <person name="Chen C."/>
            <person name="Qin Q."/>
        </authorList>
    </citation>
    <scope>NUCLEOTIDE SEQUENCE [LARGE SCALE GENOMIC DNA]</scope>
    <source>
        <strain evidence="5 6">IOZ07</strain>
    </source>
</reference>
<evidence type="ECO:0000256" key="1">
    <source>
        <dbReference type="ARBA" id="ARBA00005706"/>
    </source>
</evidence>
<accession>A0A8H4VA76</accession>
<evidence type="ECO:0000313" key="5">
    <source>
        <dbReference type="EMBL" id="KAF4513604.1"/>
    </source>
</evidence>
<organism evidence="5 6">
    <name type="scientific">Ophiocordyceps sinensis</name>
    <dbReference type="NCBI Taxonomy" id="72228"/>
    <lineage>
        <taxon>Eukaryota</taxon>
        <taxon>Fungi</taxon>
        <taxon>Dikarya</taxon>
        <taxon>Ascomycota</taxon>
        <taxon>Pezizomycotina</taxon>
        <taxon>Sordariomycetes</taxon>
        <taxon>Hypocreomycetidae</taxon>
        <taxon>Hypocreales</taxon>
        <taxon>Ophiocordycipitaceae</taxon>
        <taxon>Ophiocordyceps</taxon>
    </lineage>
</organism>
<keyword evidence="3" id="KW-0503">Monooxygenase</keyword>
<dbReference type="Proteomes" id="UP000557566">
    <property type="component" value="Unassembled WGS sequence"/>
</dbReference>
<dbReference type="InterPro" id="IPR036188">
    <property type="entry name" value="FAD/NAD-bd_sf"/>
</dbReference>